<feature type="signal peptide" evidence="1">
    <location>
        <begin position="1"/>
        <end position="17"/>
    </location>
</feature>
<dbReference type="OrthoDB" id="2820488at2759"/>
<feature type="domain" description="SnoaL-like" evidence="2">
    <location>
        <begin position="57"/>
        <end position="148"/>
    </location>
</feature>
<accession>A0A8H6PC49</accession>
<evidence type="ECO:0000313" key="3">
    <source>
        <dbReference type="EMBL" id="KAF7125708.1"/>
    </source>
</evidence>
<dbReference type="EMBL" id="JACBAD010001970">
    <property type="protein sequence ID" value="KAF7125708.1"/>
    <property type="molecule type" value="Genomic_DNA"/>
</dbReference>
<organism evidence="3 4">
    <name type="scientific">Aspergillus hiratsukae</name>
    <dbReference type="NCBI Taxonomy" id="1194566"/>
    <lineage>
        <taxon>Eukaryota</taxon>
        <taxon>Fungi</taxon>
        <taxon>Dikarya</taxon>
        <taxon>Ascomycota</taxon>
        <taxon>Pezizomycotina</taxon>
        <taxon>Eurotiomycetes</taxon>
        <taxon>Eurotiomycetidae</taxon>
        <taxon>Eurotiales</taxon>
        <taxon>Aspergillaceae</taxon>
        <taxon>Aspergillus</taxon>
        <taxon>Aspergillus subgen. Fumigati</taxon>
    </lineage>
</organism>
<dbReference type="Proteomes" id="UP000630445">
    <property type="component" value="Unassembled WGS sequence"/>
</dbReference>
<evidence type="ECO:0000259" key="2">
    <source>
        <dbReference type="Pfam" id="PF12680"/>
    </source>
</evidence>
<comment type="caution">
    <text evidence="3">The sequence shown here is derived from an EMBL/GenBank/DDBJ whole genome shotgun (WGS) entry which is preliminary data.</text>
</comment>
<name>A0A8H6PC49_9EURO</name>
<dbReference type="AlphaFoldDB" id="A0A8H6PC49"/>
<sequence length="166" mass="18893">MHMTTIVFLFIASLSIAADPFDSANSKNRLKALGAQYDSYCPSREVNEERQRKIFARFVQTLYEERNVAEAFTNYVDPDLIEHDPYDQTRDDVVAKLSQIIPDATFTVVHSTFENDIGFVHVRLGEDGAPPVALADIYRMDGTCIVEHWEVVQARPDDYTNPIAMF</sequence>
<dbReference type="SUPFAM" id="SSF54427">
    <property type="entry name" value="NTF2-like"/>
    <property type="match status" value="1"/>
</dbReference>
<dbReference type="Gene3D" id="3.10.450.50">
    <property type="match status" value="1"/>
</dbReference>
<gene>
    <name evidence="3" type="ORF">CNMCM5793_002001</name>
</gene>
<keyword evidence="1" id="KW-0732">Signal</keyword>
<evidence type="ECO:0000256" key="1">
    <source>
        <dbReference type="SAM" id="SignalP"/>
    </source>
</evidence>
<dbReference type="InterPro" id="IPR037401">
    <property type="entry name" value="SnoaL-like"/>
</dbReference>
<keyword evidence="4" id="KW-1185">Reference proteome</keyword>
<protein>
    <recommendedName>
        <fullName evidence="2">SnoaL-like domain-containing protein</fullName>
    </recommendedName>
</protein>
<reference evidence="3" key="1">
    <citation type="submission" date="2020-06" db="EMBL/GenBank/DDBJ databases">
        <title>Draft genome sequences of strains closely related to Aspergillus parafelis and Aspergillus hiratsukae.</title>
        <authorList>
            <person name="Dos Santos R.A.C."/>
            <person name="Rivero-Menendez O."/>
            <person name="Steenwyk J.L."/>
            <person name="Mead M.E."/>
            <person name="Goldman G.H."/>
            <person name="Alastruey-Izquierdo A."/>
            <person name="Rokas A."/>
        </authorList>
    </citation>
    <scope>NUCLEOTIDE SEQUENCE</scope>
    <source>
        <strain evidence="3">CNM-CM5793</strain>
    </source>
</reference>
<evidence type="ECO:0000313" key="4">
    <source>
        <dbReference type="Proteomes" id="UP000630445"/>
    </source>
</evidence>
<dbReference type="InterPro" id="IPR032710">
    <property type="entry name" value="NTF2-like_dom_sf"/>
</dbReference>
<feature type="chain" id="PRO_5034982464" description="SnoaL-like domain-containing protein" evidence="1">
    <location>
        <begin position="18"/>
        <end position="166"/>
    </location>
</feature>
<dbReference type="Pfam" id="PF12680">
    <property type="entry name" value="SnoaL_2"/>
    <property type="match status" value="1"/>
</dbReference>
<proteinExistence type="predicted"/>